<feature type="chain" id="PRO_5046989805" evidence="2">
    <location>
        <begin position="28"/>
        <end position="202"/>
    </location>
</feature>
<dbReference type="Pfam" id="PF13205">
    <property type="entry name" value="Big_5"/>
    <property type="match status" value="1"/>
</dbReference>
<evidence type="ECO:0000256" key="2">
    <source>
        <dbReference type="SAM" id="SignalP"/>
    </source>
</evidence>
<feature type="signal peptide" evidence="2">
    <location>
        <begin position="1"/>
        <end position="27"/>
    </location>
</feature>
<dbReference type="Gene3D" id="2.60.40.1220">
    <property type="match status" value="1"/>
</dbReference>
<reference evidence="5" key="1">
    <citation type="journal article" date="2019" name="Int. J. Syst. Evol. Microbiol.">
        <title>The Global Catalogue of Microorganisms (GCM) 10K type strain sequencing project: providing services to taxonomists for standard genome sequencing and annotation.</title>
        <authorList>
            <consortium name="The Broad Institute Genomics Platform"/>
            <consortium name="The Broad Institute Genome Sequencing Center for Infectious Disease"/>
            <person name="Wu L."/>
            <person name="Ma J."/>
        </authorList>
    </citation>
    <scope>NUCLEOTIDE SEQUENCE [LARGE SCALE GENOMIC DNA]</scope>
    <source>
        <strain evidence="5">CGMCC 4.1434</strain>
    </source>
</reference>
<accession>A0ABW0TI15</accession>
<organism evidence="4 5">
    <name type="scientific">Sporosarcina soli</name>
    <dbReference type="NCBI Taxonomy" id="334736"/>
    <lineage>
        <taxon>Bacteria</taxon>
        <taxon>Bacillati</taxon>
        <taxon>Bacillota</taxon>
        <taxon>Bacilli</taxon>
        <taxon>Bacillales</taxon>
        <taxon>Caryophanaceae</taxon>
        <taxon>Sporosarcina</taxon>
    </lineage>
</organism>
<proteinExistence type="predicted"/>
<dbReference type="EMBL" id="JBHSNO010000005">
    <property type="protein sequence ID" value="MFC5589091.1"/>
    <property type="molecule type" value="Genomic_DNA"/>
</dbReference>
<name>A0ABW0TI15_9BACL</name>
<feature type="domain" description="SbsA Ig-like" evidence="3">
    <location>
        <begin position="34"/>
        <end position="120"/>
    </location>
</feature>
<dbReference type="RefSeq" id="WP_381433189.1">
    <property type="nucleotide sequence ID" value="NZ_JBHSNO010000005.1"/>
</dbReference>
<evidence type="ECO:0000259" key="3">
    <source>
        <dbReference type="Pfam" id="PF13205"/>
    </source>
</evidence>
<evidence type="ECO:0000313" key="4">
    <source>
        <dbReference type="EMBL" id="MFC5589091.1"/>
    </source>
</evidence>
<gene>
    <name evidence="4" type="ORF">ACFPRA_09340</name>
</gene>
<sequence length="202" mass="22602">MKQRTKIVVAFLAMFFVILATSQLANAKEWTLQTNDDVNKVWNIRFNYPIDPSSLSTDSVYVLDGTKKHTITLGLAEGGKMVSVTPTTSYEMGKTYRLMITNALQSNDGQALMEPVELPFQIVNPNDKIQSVYSKTVNLFTTVTVKTSSDVHSVKVSGDEMKYEGNNTYTLTLVDAKIGSTLTIYGYDENGKRIETKKYKIE</sequence>
<keyword evidence="1 2" id="KW-0732">Signal</keyword>
<keyword evidence="5" id="KW-1185">Reference proteome</keyword>
<protein>
    <submittedName>
        <fullName evidence="4">Ig-like domain-containing protein</fullName>
    </submittedName>
</protein>
<evidence type="ECO:0000313" key="5">
    <source>
        <dbReference type="Proteomes" id="UP001596109"/>
    </source>
</evidence>
<dbReference type="InterPro" id="IPR032812">
    <property type="entry name" value="SbsA_Ig"/>
</dbReference>
<evidence type="ECO:0000256" key="1">
    <source>
        <dbReference type="ARBA" id="ARBA00022729"/>
    </source>
</evidence>
<dbReference type="Proteomes" id="UP001596109">
    <property type="component" value="Unassembled WGS sequence"/>
</dbReference>
<comment type="caution">
    <text evidence="4">The sequence shown here is derived from an EMBL/GenBank/DDBJ whole genome shotgun (WGS) entry which is preliminary data.</text>
</comment>
<dbReference type="InterPro" id="IPR014755">
    <property type="entry name" value="Cu-Rt/internalin_Ig-like"/>
</dbReference>